<sequence length="96" mass="10935">MRITFDRSKRDKTLIERGLDFADAQHVFAGLTFEIEDTRKEYGERRIICYGLLSGCMVVIGYAPRLAARHVFSMRKANEREKKRIGPLLGVGSDEG</sequence>
<keyword evidence="3" id="KW-1185">Reference proteome</keyword>
<comment type="caution">
    <text evidence="2">The sequence shown here is derived from an EMBL/GenBank/DDBJ whole genome shotgun (WGS) entry which is preliminary data.</text>
</comment>
<dbReference type="InterPro" id="IPR038573">
    <property type="entry name" value="BrnT_sf"/>
</dbReference>
<proteinExistence type="predicted"/>
<keyword evidence="1" id="KW-0812">Transmembrane</keyword>
<dbReference type="RefSeq" id="WP_182155850.1">
    <property type="nucleotide sequence ID" value="NZ_JACEZU010000010.1"/>
</dbReference>
<organism evidence="2 3">
    <name type="scientific">Rugamonas apoptosis</name>
    <dbReference type="NCBI Taxonomy" id="2758570"/>
    <lineage>
        <taxon>Bacteria</taxon>
        <taxon>Pseudomonadati</taxon>
        <taxon>Pseudomonadota</taxon>
        <taxon>Betaproteobacteria</taxon>
        <taxon>Burkholderiales</taxon>
        <taxon>Oxalobacteraceae</taxon>
        <taxon>Telluria group</taxon>
        <taxon>Rugamonas</taxon>
    </lineage>
</organism>
<name>A0A7W2FD35_9BURK</name>
<reference evidence="2 3" key="1">
    <citation type="submission" date="2020-07" db="EMBL/GenBank/DDBJ databases">
        <title>Novel species isolated from subtropical streams in China.</title>
        <authorList>
            <person name="Lu H."/>
        </authorList>
    </citation>
    <scope>NUCLEOTIDE SEQUENCE [LARGE SCALE GENOMIC DNA]</scope>
    <source>
        <strain evidence="2 3">LX47W</strain>
    </source>
</reference>
<accession>A0A7W2FD35</accession>
<evidence type="ECO:0000313" key="3">
    <source>
        <dbReference type="Proteomes" id="UP000573499"/>
    </source>
</evidence>
<feature type="transmembrane region" description="Helical" evidence="1">
    <location>
        <begin position="47"/>
        <end position="64"/>
    </location>
</feature>
<dbReference type="Gene3D" id="3.10.450.530">
    <property type="entry name" value="Ribonuclease toxin, BrnT, of type II toxin-antitoxin system"/>
    <property type="match status" value="1"/>
</dbReference>
<dbReference type="Pfam" id="PF04365">
    <property type="entry name" value="BrnT_toxin"/>
    <property type="match status" value="1"/>
</dbReference>
<dbReference type="InterPro" id="IPR007460">
    <property type="entry name" value="BrnT_toxin"/>
</dbReference>
<dbReference type="Proteomes" id="UP000573499">
    <property type="component" value="Unassembled WGS sequence"/>
</dbReference>
<dbReference type="EMBL" id="JACEZU010000010">
    <property type="protein sequence ID" value="MBA5689364.1"/>
    <property type="molecule type" value="Genomic_DNA"/>
</dbReference>
<keyword evidence="1" id="KW-1133">Transmembrane helix</keyword>
<gene>
    <name evidence="2" type="ORF">H3H39_20175</name>
</gene>
<protein>
    <submittedName>
        <fullName evidence="2">BrnT family toxin</fullName>
    </submittedName>
</protein>
<evidence type="ECO:0000313" key="2">
    <source>
        <dbReference type="EMBL" id="MBA5689364.1"/>
    </source>
</evidence>
<dbReference type="AlphaFoldDB" id="A0A7W2FD35"/>
<evidence type="ECO:0000256" key="1">
    <source>
        <dbReference type="SAM" id="Phobius"/>
    </source>
</evidence>
<keyword evidence="1" id="KW-0472">Membrane</keyword>